<name>A0AAW8JAL1_9GAMM</name>
<accession>A0AAW8JAL1</accession>
<sequence>MQKNKLVLFLASLFILSSLSYILTKSVQNPTPTEVKNNFLVTNQKIINNKDQVDMDVKYVDNTNTVQWLNSLFHINSNLQLNRDRKIIKLSNLLEKNKNDPIAVREIMVNLGQLNPVEVIEEILPFLNHEDESVQIATIGALNNAMILTDSELIQKRFISKNDTQRKKIAPAIRNLLQNPQLSSNTQDVILSCYATTNPSIEDTHNMVQSLMNSSSISHNTAGYLASTVLNGKEIDNIIKLLNQKNTEDKNEVLTAINVNIVANPLTLELLDFTAKKKLYDFIIKNPPLDQNGFSLNQSDEWKMALNTLQQSLSLTSHR</sequence>
<feature type="chain" id="PRO_5043959094" evidence="1">
    <location>
        <begin position="21"/>
        <end position="319"/>
    </location>
</feature>
<dbReference type="Proteomes" id="UP001243844">
    <property type="component" value="Unassembled WGS sequence"/>
</dbReference>
<dbReference type="EMBL" id="JAVIDL010000011">
    <property type="protein sequence ID" value="MDQ8935620.1"/>
    <property type="molecule type" value="Genomic_DNA"/>
</dbReference>
<comment type="caution">
    <text evidence="2">The sequence shown here is derived from an EMBL/GenBank/DDBJ whole genome shotgun (WGS) entry which is preliminary data.</text>
</comment>
<keyword evidence="1" id="KW-0732">Signal</keyword>
<evidence type="ECO:0000256" key="1">
    <source>
        <dbReference type="SAM" id="SignalP"/>
    </source>
</evidence>
<evidence type="ECO:0000313" key="3">
    <source>
        <dbReference type="Proteomes" id="UP001243844"/>
    </source>
</evidence>
<dbReference type="SUPFAM" id="SSF48371">
    <property type="entry name" value="ARM repeat"/>
    <property type="match status" value="1"/>
</dbReference>
<protein>
    <submittedName>
        <fullName evidence="2">HEAT repeat domain-containing protein</fullName>
    </submittedName>
</protein>
<dbReference type="AlphaFoldDB" id="A0AAW8JAL1"/>
<evidence type="ECO:0000313" key="2">
    <source>
        <dbReference type="EMBL" id="MDQ8935620.1"/>
    </source>
</evidence>
<feature type="signal peptide" evidence="1">
    <location>
        <begin position="1"/>
        <end position="20"/>
    </location>
</feature>
<organism evidence="2 3">
    <name type="scientific">Acinetobacter rudis</name>
    <dbReference type="NCBI Taxonomy" id="632955"/>
    <lineage>
        <taxon>Bacteria</taxon>
        <taxon>Pseudomonadati</taxon>
        <taxon>Pseudomonadota</taxon>
        <taxon>Gammaproteobacteria</taxon>
        <taxon>Moraxellales</taxon>
        <taxon>Moraxellaceae</taxon>
        <taxon>Acinetobacter</taxon>
    </lineage>
</organism>
<proteinExistence type="predicted"/>
<reference evidence="2" key="1">
    <citation type="submission" date="2023-08" db="EMBL/GenBank/DDBJ databases">
        <title>Emergence of clinically-relevant ST2 carbapenem-resistant Acinetobacter baumannii strains in hospital sewages in Zhejiang, East of China.</title>
        <authorList>
            <person name="Kaichao C."/>
            <person name="Zhang R."/>
        </authorList>
    </citation>
    <scope>NUCLEOTIDE SEQUENCE</scope>
    <source>
        <strain evidence="2">M-RB-37</strain>
    </source>
</reference>
<gene>
    <name evidence="2" type="ORF">RFH47_07755</name>
</gene>
<dbReference type="InterPro" id="IPR016024">
    <property type="entry name" value="ARM-type_fold"/>
</dbReference>
<dbReference type="RefSeq" id="WP_308981340.1">
    <property type="nucleotide sequence ID" value="NZ_JAVIDL010000011.1"/>
</dbReference>